<evidence type="ECO:0000313" key="7">
    <source>
        <dbReference type="EMBL" id="GEN35355.1"/>
    </source>
</evidence>
<keyword evidence="8" id="KW-1185">Reference proteome</keyword>
<dbReference type="SUPFAM" id="SSF46689">
    <property type="entry name" value="Homeodomain-like"/>
    <property type="match status" value="1"/>
</dbReference>
<dbReference type="PROSITE" id="PS00688">
    <property type="entry name" value="SIGMA54_INTERACT_3"/>
    <property type="match status" value="1"/>
</dbReference>
<dbReference type="EMBL" id="BJXX01000127">
    <property type="protein sequence ID" value="GEN35355.1"/>
    <property type="molecule type" value="Genomic_DNA"/>
</dbReference>
<dbReference type="SUPFAM" id="SSF55785">
    <property type="entry name" value="PYP-like sensor domain (PAS domain)"/>
    <property type="match status" value="1"/>
</dbReference>
<evidence type="ECO:0000259" key="6">
    <source>
        <dbReference type="PROSITE" id="PS50045"/>
    </source>
</evidence>
<dbReference type="Gene3D" id="3.40.50.300">
    <property type="entry name" value="P-loop containing nucleotide triphosphate hydrolases"/>
    <property type="match status" value="1"/>
</dbReference>
<dbReference type="GO" id="GO:0043565">
    <property type="term" value="F:sequence-specific DNA binding"/>
    <property type="evidence" value="ECO:0007669"/>
    <property type="project" value="InterPro"/>
</dbReference>
<comment type="caution">
    <text evidence="7">The sequence shown here is derived from an EMBL/GenBank/DDBJ whole genome shotgun (WGS) entry which is preliminary data.</text>
</comment>
<dbReference type="Pfam" id="PF00158">
    <property type="entry name" value="Sigma54_activat"/>
    <property type="match status" value="1"/>
</dbReference>
<dbReference type="CDD" id="cd00009">
    <property type="entry name" value="AAA"/>
    <property type="match status" value="1"/>
</dbReference>
<dbReference type="Proteomes" id="UP000321157">
    <property type="component" value="Unassembled WGS sequence"/>
</dbReference>
<dbReference type="PRINTS" id="PR01590">
    <property type="entry name" value="HTHFIS"/>
</dbReference>
<dbReference type="GO" id="GO:0006355">
    <property type="term" value="P:regulation of DNA-templated transcription"/>
    <property type="evidence" value="ECO:0007669"/>
    <property type="project" value="InterPro"/>
</dbReference>
<dbReference type="AlphaFoldDB" id="A0A511V8V5"/>
<dbReference type="InterPro" id="IPR002197">
    <property type="entry name" value="HTH_Fis"/>
</dbReference>
<dbReference type="Gene3D" id="3.30.450.40">
    <property type="match status" value="1"/>
</dbReference>
<dbReference type="InterPro" id="IPR025943">
    <property type="entry name" value="Sigma_54_int_dom_ATP-bd_2"/>
</dbReference>
<dbReference type="InterPro" id="IPR029016">
    <property type="entry name" value="GAF-like_dom_sf"/>
</dbReference>
<dbReference type="CDD" id="cd00130">
    <property type="entry name" value="PAS"/>
    <property type="match status" value="1"/>
</dbReference>
<dbReference type="PANTHER" id="PTHR32071">
    <property type="entry name" value="TRANSCRIPTIONAL REGULATORY PROTEIN"/>
    <property type="match status" value="1"/>
</dbReference>
<dbReference type="FunFam" id="3.40.50.300:FF:000006">
    <property type="entry name" value="DNA-binding transcriptional regulator NtrC"/>
    <property type="match status" value="1"/>
</dbReference>
<feature type="domain" description="Sigma-54 factor interaction" evidence="6">
    <location>
        <begin position="355"/>
        <end position="581"/>
    </location>
</feature>
<reference evidence="7 8" key="1">
    <citation type="submission" date="2019-07" db="EMBL/GenBank/DDBJ databases">
        <title>Whole genome shotgun sequence of Aneurinibacillus danicus NBRC 102444.</title>
        <authorList>
            <person name="Hosoyama A."/>
            <person name="Uohara A."/>
            <person name="Ohji S."/>
            <person name="Ichikawa N."/>
        </authorList>
    </citation>
    <scope>NUCLEOTIDE SEQUENCE [LARGE SCALE GENOMIC DNA]</scope>
    <source>
        <strain evidence="7 8">NBRC 102444</strain>
    </source>
</reference>
<dbReference type="Pfam" id="PF01590">
    <property type="entry name" value="GAF"/>
    <property type="match status" value="1"/>
</dbReference>
<dbReference type="Gene3D" id="3.30.450.20">
    <property type="entry name" value="PAS domain"/>
    <property type="match status" value="1"/>
</dbReference>
<dbReference type="SMART" id="SM00382">
    <property type="entry name" value="AAA"/>
    <property type="match status" value="1"/>
</dbReference>
<dbReference type="InterPro" id="IPR025662">
    <property type="entry name" value="Sigma_54_int_dom_ATP-bd_1"/>
</dbReference>
<dbReference type="InterPro" id="IPR003593">
    <property type="entry name" value="AAA+_ATPase"/>
</dbReference>
<evidence type="ECO:0000256" key="5">
    <source>
        <dbReference type="ARBA" id="ARBA00023163"/>
    </source>
</evidence>
<dbReference type="GO" id="GO:0005524">
    <property type="term" value="F:ATP binding"/>
    <property type="evidence" value="ECO:0007669"/>
    <property type="project" value="UniProtKB-KW"/>
</dbReference>
<dbReference type="PROSITE" id="PS00675">
    <property type="entry name" value="SIGMA54_INTERACT_1"/>
    <property type="match status" value="1"/>
</dbReference>
<accession>A0A511V8V5</accession>
<dbReference type="Pfam" id="PF02954">
    <property type="entry name" value="HTH_8"/>
    <property type="match status" value="1"/>
</dbReference>
<organism evidence="7 8">
    <name type="scientific">Aneurinibacillus danicus</name>
    <dbReference type="NCBI Taxonomy" id="267746"/>
    <lineage>
        <taxon>Bacteria</taxon>
        <taxon>Bacillati</taxon>
        <taxon>Bacillota</taxon>
        <taxon>Bacilli</taxon>
        <taxon>Bacillales</taxon>
        <taxon>Paenibacillaceae</taxon>
        <taxon>Aneurinibacillus group</taxon>
        <taxon>Aneurinibacillus</taxon>
    </lineage>
</organism>
<evidence type="ECO:0000256" key="1">
    <source>
        <dbReference type="ARBA" id="ARBA00022741"/>
    </source>
</evidence>
<dbReference type="PROSITE" id="PS00676">
    <property type="entry name" value="SIGMA54_INTERACT_2"/>
    <property type="match status" value="1"/>
</dbReference>
<name>A0A511V8V5_9BACL</name>
<keyword evidence="5" id="KW-0804">Transcription</keyword>
<dbReference type="Gene3D" id="1.10.8.60">
    <property type="match status" value="1"/>
</dbReference>
<dbReference type="InterPro" id="IPR002078">
    <property type="entry name" value="Sigma_54_int"/>
</dbReference>
<dbReference type="InterPro" id="IPR000014">
    <property type="entry name" value="PAS"/>
</dbReference>
<gene>
    <name evidence="7" type="primary">acoR_1</name>
    <name evidence="7" type="ORF">ADA01nite_28150</name>
</gene>
<dbReference type="InterPro" id="IPR027417">
    <property type="entry name" value="P-loop_NTPase"/>
</dbReference>
<proteinExistence type="predicted"/>
<keyword evidence="4" id="KW-0238">DNA-binding</keyword>
<keyword evidence="2" id="KW-0067">ATP-binding</keyword>
<dbReference type="InterPro" id="IPR003018">
    <property type="entry name" value="GAF"/>
</dbReference>
<evidence type="ECO:0000256" key="2">
    <source>
        <dbReference type="ARBA" id="ARBA00022840"/>
    </source>
</evidence>
<dbReference type="PROSITE" id="PS50045">
    <property type="entry name" value="SIGMA54_INTERACT_4"/>
    <property type="match status" value="1"/>
</dbReference>
<evidence type="ECO:0000256" key="3">
    <source>
        <dbReference type="ARBA" id="ARBA00023015"/>
    </source>
</evidence>
<dbReference type="RefSeq" id="WP_146810890.1">
    <property type="nucleotide sequence ID" value="NZ_BJXX01000127.1"/>
</dbReference>
<dbReference type="Pfam" id="PF25601">
    <property type="entry name" value="AAA_lid_14"/>
    <property type="match status" value="1"/>
</dbReference>
<dbReference type="OrthoDB" id="9771372at2"/>
<sequence length="654" mass="74432">MYAVQSVWPQDKIKQTIMSLKKAWYLMTEQKEIPYDYLRPVVADSWLRCLDANVHYTRRTAPLKWQEEFVHLNSNSFIEITAPVFSQLYDWISESGFLIALANAEGILLQTAGKEDMLAPARHNQFIPGADWSEQAAGTNGIGTCLVLNQPVQIFSFEHYCQGWQNWTCSGAPIHDPLTGKILGVINISGYQENVHAHNLSLVTASAKMIEQKLMEWQFQFNRKAYNLVLDRDSDGFIVVNPQGHILSVNPSARELLSSSYFLHRNLPSKLVQMPELYEKWEKRMMGSEVIDEEVMVFSTGGRQRLGVSCIPIVYDRIETGTLIVLRRINRTESLPKSERTIEETPAKPSVDLPIITASEKMQKVLHFASLAARNEANILLLGESGTGKEVLARFIHDTSTRRQRPFVAVNCGAIAKELIASELFGYTEGAFTGASKRGKKGKFEQAAGGTLFLDEIGEMPLDMQVSLLRVLEGRKVCPVGGEEEIPVTCRIMAATHRDLYNEVEKGRFRADLYYRLNVLTLDIPPLRERNGDVLLLVEHFLKGFTRKLLDMDIELIRFFQHYSWPGNVRQLKNIVERLAYLSEGKKMTKDMLPAELLRHMEQRPTLCGQNEGEKRLIQEVLKETASCYAEAARRLGISRSTLYRKMKKYRIKP</sequence>
<keyword evidence="3" id="KW-0805">Transcription regulation</keyword>
<dbReference type="InterPro" id="IPR009057">
    <property type="entry name" value="Homeodomain-like_sf"/>
</dbReference>
<evidence type="ECO:0000256" key="4">
    <source>
        <dbReference type="ARBA" id="ARBA00023125"/>
    </source>
</evidence>
<dbReference type="SUPFAM" id="SSF52540">
    <property type="entry name" value="P-loop containing nucleoside triphosphate hydrolases"/>
    <property type="match status" value="1"/>
</dbReference>
<evidence type="ECO:0000313" key="8">
    <source>
        <dbReference type="Proteomes" id="UP000321157"/>
    </source>
</evidence>
<protein>
    <submittedName>
        <fullName evidence="7">Signal-transduction and transcriptional-control protein</fullName>
    </submittedName>
</protein>
<dbReference type="InterPro" id="IPR058031">
    <property type="entry name" value="AAA_lid_NorR"/>
</dbReference>
<dbReference type="InterPro" id="IPR025944">
    <property type="entry name" value="Sigma_54_int_dom_CS"/>
</dbReference>
<dbReference type="Gene3D" id="1.10.10.60">
    <property type="entry name" value="Homeodomain-like"/>
    <property type="match status" value="1"/>
</dbReference>
<dbReference type="InterPro" id="IPR035965">
    <property type="entry name" value="PAS-like_dom_sf"/>
</dbReference>
<keyword evidence="1" id="KW-0547">Nucleotide-binding</keyword>